<evidence type="ECO:0000313" key="2">
    <source>
        <dbReference type="EMBL" id="KAK1322541.1"/>
    </source>
</evidence>
<dbReference type="InterPro" id="IPR029058">
    <property type="entry name" value="AB_hydrolase_fold"/>
</dbReference>
<dbReference type="PANTHER" id="PTHR31479:SF2">
    <property type="entry name" value="ALPHA_BETA-HYDROLASES SUPERFAMILY PROTEIN"/>
    <property type="match status" value="1"/>
</dbReference>
<dbReference type="InterPro" id="IPR002921">
    <property type="entry name" value="Fungal_lipase-type"/>
</dbReference>
<proteinExistence type="predicted"/>
<evidence type="ECO:0000313" key="3">
    <source>
        <dbReference type="Proteomes" id="UP001180020"/>
    </source>
</evidence>
<dbReference type="Gene3D" id="3.40.50.1820">
    <property type="entry name" value="alpha/beta hydrolase"/>
    <property type="match status" value="1"/>
</dbReference>
<sequence length="407" mass="46213">MKVSNSMEESHMVVIFVVDDERLPEVLTLRNLLPDKALTTFRLFGLRSFGLVGRGSTRNRGLFVMASERDIFDISGPFYLTFVDWNNPHHRRSVAASLVQGVYVLERDRQLNRGETEALAPPWWKFFHFELIRILIDDADHSIFGAIYQFLPPTSIQNPSTPNAPLNVIAFRGTITKGDAFSRDLKLDLHFLQNGLHQTSRFEIAMQAVQNTFSFAGNHTIWLAGHSLGAAMATLTGKNMAKTGIFLETFLFNPPFFSAPLEQIKDKKVKQGIRIASSLLTAGLSIAMKVHRQIPRLENAFAALSDWVPYLFVNPSDHICSEYIGYFDHRQRMEEIGAGSIEKLATQNSIGDLFFRAMGRESEPLHLLPSANLTVNLSPSPDFKRAHGIHQWWRPDLHLQCKQYRYK</sequence>
<name>A0AAV9F9D1_ACOCL</name>
<feature type="domain" description="Fungal lipase-type" evidence="1">
    <location>
        <begin position="206"/>
        <end position="246"/>
    </location>
</feature>
<dbReference type="Pfam" id="PF01764">
    <property type="entry name" value="Lipase_3"/>
    <property type="match status" value="1"/>
</dbReference>
<comment type="caution">
    <text evidence="2">The sequence shown here is derived from an EMBL/GenBank/DDBJ whole genome shotgun (WGS) entry which is preliminary data.</text>
</comment>
<organism evidence="2 3">
    <name type="scientific">Acorus calamus</name>
    <name type="common">Sweet flag</name>
    <dbReference type="NCBI Taxonomy" id="4465"/>
    <lineage>
        <taxon>Eukaryota</taxon>
        <taxon>Viridiplantae</taxon>
        <taxon>Streptophyta</taxon>
        <taxon>Embryophyta</taxon>
        <taxon>Tracheophyta</taxon>
        <taxon>Spermatophyta</taxon>
        <taxon>Magnoliopsida</taxon>
        <taxon>Liliopsida</taxon>
        <taxon>Acoraceae</taxon>
        <taxon>Acorus</taxon>
    </lineage>
</organism>
<reference evidence="2" key="1">
    <citation type="journal article" date="2023" name="Nat. Commun.">
        <title>Diploid and tetraploid genomes of Acorus and the evolution of monocots.</title>
        <authorList>
            <person name="Ma L."/>
            <person name="Liu K.W."/>
            <person name="Li Z."/>
            <person name="Hsiao Y.Y."/>
            <person name="Qi Y."/>
            <person name="Fu T."/>
            <person name="Tang G.D."/>
            <person name="Zhang D."/>
            <person name="Sun W.H."/>
            <person name="Liu D.K."/>
            <person name="Li Y."/>
            <person name="Chen G.Z."/>
            <person name="Liu X.D."/>
            <person name="Liao X.Y."/>
            <person name="Jiang Y.T."/>
            <person name="Yu X."/>
            <person name="Hao Y."/>
            <person name="Huang J."/>
            <person name="Zhao X.W."/>
            <person name="Ke S."/>
            <person name="Chen Y.Y."/>
            <person name="Wu W.L."/>
            <person name="Hsu J.L."/>
            <person name="Lin Y.F."/>
            <person name="Huang M.D."/>
            <person name="Li C.Y."/>
            <person name="Huang L."/>
            <person name="Wang Z.W."/>
            <person name="Zhao X."/>
            <person name="Zhong W.Y."/>
            <person name="Peng D.H."/>
            <person name="Ahmad S."/>
            <person name="Lan S."/>
            <person name="Zhang J.S."/>
            <person name="Tsai W.C."/>
            <person name="Van de Peer Y."/>
            <person name="Liu Z.J."/>
        </authorList>
    </citation>
    <scope>NUCLEOTIDE SEQUENCE</scope>
    <source>
        <strain evidence="2">CP</strain>
    </source>
</reference>
<dbReference type="AlphaFoldDB" id="A0AAV9F9D1"/>
<dbReference type="GO" id="GO:0006629">
    <property type="term" value="P:lipid metabolic process"/>
    <property type="evidence" value="ECO:0007669"/>
    <property type="project" value="InterPro"/>
</dbReference>
<gene>
    <name evidence="2" type="ORF">QJS10_CPA03g00876</name>
</gene>
<evidence type="ECO:0000259" key="1">
    <source>
        <dbReference type="Pfam" id="PF01764"/>
    </source>
</evidence>
<dbReference type="PANTHER" id="PTHR31479">
    <property type="entry name" value="ALPHA/BETA-HYDROLASES SUPERFAMILY PROTEIN"/>
    <property type="match status" value="1"/>
</dbReference>
<protein>
    <submittedName>
        <fullName evidence="2">GDSL esterase/lipase</fullName>
    </submittedName>
</protein>
<dbReference type="Proteomes" id="UP001180020">
    <property type="component" value="Unassembled WGS sequence"/>
</dbReference>
<keyword evidence="3" id="KW-1185">Reference proteome</keyword>
<reference evidence="2" key="2">
    <citation type="submission" date="2023-06" db="EMBL/GenBank/DDBJ databases">
        <authorList>
            <person name="Ma L."/>
            <person name="Liu K.-W."/>
            <person name="Li Z."/>
            <person name="Hsiao Y.-Y."/>
            <person name="Qi Y."/>
            <person name="Fu T."/>
            <person name="Tang G."/>
            <person name="Zhang D."/>
            <person name="Sun W.-H."/>
            <person name="Liu D.-K."/>
            <person name="Li Y."/>
            <person name="Chen G.-Z."/>
            <person name="Liu X.-D."/>
            <person name="Liao X.-Y."/>
            <person name="Jiang Y.-T."/>
            <person name="Yu X."/>
            <person name="Hao Y."/>
            <person name="Huang J."/>
            <person name="Zhao X.-W."/>
            <person name="Ke S."/>
            <person name="Chen Y.-Y."/>
            <person name="Wu W.-L."/>
            <person name="Hsu J.-L."/>
            <person name="Lin Y.-F."/>
            <person name="Huang M.-D."/>
            <person name="Li C.-Y."/>
            <person name="Huang L."/>
            <person name="Wang Z.-W."/>
            <person name="Zhao X."/>
            <person name="Zhong W.-Y."/>
            <person name="Peng D.-H."/>
            <person name="Ahmad S."/>
            <person name="Lan S."/>
            <person name="Zhang J.-S."/>
            <person name="Tsai W.-C."/>
            <person name="Van De Peer Y."/>
            <person name="Liu Z.-J."/>
        </authorList>
    </citation>
    <scope>NUCLEOTIDE SEQUENCE</scope>
    <source>
        <strain evidence="2">CP</strain>
        <tissue evidence="2">Leaves</tissue>
    </source>
</reference>
<dbReference type="EMBL" id="JAUJYO010000003">
    <property type="protein sequence ID" value="KAK1322541.1"/>
    <property type="molecule type" value="Genomic_DNA"/>
</dbReference>
<dbReference type="SUPFAM" id="SSF53474">
    <property type="entry name" value="alpha/beta-Hydrolases"/>
    <property type="match status" value="1"/>
</dbReference>
<accession>A0AAV9F9D1</accession>